<dbReference type="Gene3D" id="3.40.50.300">
    <property type="entry name" value="P-loop containing nucleotide triphosphate hydrolases"/>
    <property type="match status" value="1"/>
</dbReference>
<dbReference type="InterPro" id="IPR027417">
    <property type="entry name" value="P-loop_NTPase"/>
</dbReference>
<dbReference type="InterPro" id="IPR025669">
    <property type="entry name" value="AAA_dom"/>
</dbReference>
<dbReference type="Gene3D" id="3.40.50.10850">
    <property type="entry name" value="Ntrc-like two-domain protein"/>
    <property type="match status" value="1"/>
</dbReference>
<dbReference type="PANTHER" id="PTHR13696">
    <property type="entry name" value="P-LOOP CONTAINING NUCLEOSIDE TRIPHOSPHATE HYDROLASE"/>
    <property type="match status" value="1"/>
</dbReference>
<organism evidence="2 3">
    <name type="scientific">Natronobacillus azotifigens</name>
    <dbReference type="NCBI Taxonomy" id="472978"/>
    <lineage>
        <taxon>Bacteria</taxon>
        <taxon>Bacillati</taxon>
        <taxon>Bacillota</taxon>
        <taxon>Bacilli</taxon>
        <taxon>Bacillales</taxon>
        <taxon>Bacillaceae</taxon>
        <taxon>Natronobacillus</taxon>
    </lineage>
</organism>
<dbReference type="EMBL" id="JAPRAT010000013">
    <property type="protein sequence ID" value="MCZ0703130.1"/>
    <property type="molecule type" value="Genomic_DNA"/>
</dbReference>
<comment type="caution">
    <text evidence="2">The sequence shown here is derived from an EMBL/GenBank/DDBJ whole genome shotgun (WGS) entry which is preliminary data.</text>
</comment>
<dbReference type="SUPFAM" id="SSF52540">
    <property type="entry name" value="P-loop containing nucleoside triphosphate hydrolases"/>
    <property type="match status" value="1"/>
</dbReference>
<dbReference type="Proteomes" id="UP001084197">
    <property type="component" value="Unassembled WGS sequence"/>
</dbReference>
<evidence type="ECO:0000313" key="3">
    <source>
        <dbReference type="Proteomes" id="UP001084197"/>
    </source>
</evidence>
<dbReference type="InterPro" id="IPR050678">
    <property type="entry name" value="DNA_Partitioning_ATPase"/>
</dbReference>
<accession>A0A9J6RBR3</accession>
<dbReference type="RefSeq" id="WP_268779901.1">
    <property type="nucleotide sequence ID" value="NZ_JAPRAT010000013.1"/>
</dbReference>
<gene>
    <name evidence="2" type="ORF">OWO01_07895</name>
</gene>
<reference evidence="2" key="1">
    <citation type="submission" date="2022-11" db="EMBL/GenBank/DDBJ databases">
        <title>WGS of Natronobacillus azotifigens 24KS-1, an anaerobic diazotrophic haloalkaliphile from soda-rich habitats.</title>
        <authorList>
            <person name="Sorokin D.Y."/>
            <person name="Merkel A.Y."/>
        </authorList>
    </citation>
    <scope>NUCLEOTIDE SEQUENCE</scope>
    <source>
        <strain evidence="2">24KS-1</strain>
    </source>
</reference>
<proteinExistence type="predicted"/>
<dbReference type="Pfam" id="PF13614">
    <property type="entry name" value="AAA_31"/>
    <property type="match status" value="1"/>
</dbReference>
<keyword evidence="3" id="KW-1185">Reference proteome</keyword>
<dbReference type="PANTHER" id="PTHR13696:SF99">
    <property type="entry name" value="COBYRINIC ACID AC-DIAMIDE SYNTHASE"/>
    <property type="match status" value="1"/>
</dbReference>
<name>A0A9J6RBR3_9BACI</name>
<sequence>MAQLKLIVADQDEKYIQRLAAYLRNHKEYSKLDVKYFSDKDALGEYIGAYHDIDVILSDHSFDEVVESGNQGLTLQLVNEIKDEINEESVIYKYQPIGKMMQEIINYYYARNKNIDKKSNQLKDMRMITCLSASGGTGKTVLASNLAASFASKGYRTLYLSLEMIPSTLLMFNSQQHTKPCPLFYYLKTKPNDLEDNLEELIMSDPHTGIHYFPILPSAEEMLELEPENLTKLIDVLAKVKLFDYVIFDLDTAIISKIESLFDRSNRILWVLNNDHFSFYKSRILCEELKRMYKNPNLTDHVMFILNRNINVGAKELEQYDLPIEHKLPYIPDWKNVVKPISLLKNTVFAKEISNLVTRLEREIL</sequence>
<evidence type="ECO:0000313" key="2">
    <source>
        <dbReference type="EMBL" id="MCZ0703130.1"/>
    </source>
</evidence>
<protein>
    <submittedName>
        <fullName evidence="2">AAA family ATPase</fullName>
    </submittedName>
</protein>
<feature type="domain" description="AAA" evidence="1">
    <location>
        <begin position="125"/>
        <end position="295"/>
    </location>
</feature>
<dbReference type="AlphaFoldDB" id="A0A9J6RBR3"/>
<evidence type="ECO:0000259" key="1">
    <source>
        <dbReference type="Pfam" id="PF13614"/>
    </source>
</evidence>